<evidence type="ECO:0000313" key="4">
    <source>
        <dbReference type="Proteomes" id="UP000009131"/>
    </source>
</evidence>
<feature type="region of interest" description="Disordered" evidence="1">
    <location>
        <begin position="130"/>
        <end position="163"/>
    </location>
</feature>
<keyword evidence="2" id="KW-0732">Signal</keyword>
<sequence length="163" mass="17597">MHAAMLKFTILAVALMAGHVAAFVRCGCPVQPPMNAQAFHDLRIFASGTTFDYQAKEIDISDCLDDTKPDDTATNHVKIECDTMHKGQKAMRCGQMADSLRAVVTMKNSAGQKVLAQCCSAYPCRGGQKVDTTTPPANTQPPPVNEQPPPAVHKSSSKQCKKH</sequence>
<reference evidence="3 4" key="2">
    <citation type="journal article" date="2012" name="Open Biol.">
        <title>Characteristics of nucleosomes and linker DNA regions on the genome of the basidiomycete Mixia osmundae revealed by mono- and dinucleosome mapping.</title>
        <authorList>
            <person name="Nishida H."/>
            <person name="Kondo S."/>
            <person name="Matsumoto T."/>
            <person name="Suzuki Y."/>
            <person name="Yoshikawa H."/>
            <person name="Taylor T.D."/>
            <person name="Sugiyama J."/>
        </authorList>
    </citation>
    <scope>NUCLEOTIDE SEQUENCE [LARGE SCALE GENOMIC DNA]</scope>
    <source>
        <strain evidence="4">CBS 9802 / IAM 14324 / JCM 22182 / KY 12970</strain>
    </source>
</reference>
<dbReference type="InParanoid" id="G7DYH6"/>
<reference evidence="3 4" key="1">
    <citation type="journal article" date="2011" name="J. Gen. Appl. Microbiol.">
        <title>Draft genome sequencing of the enigmatic basidiomycete Mixia osmundae.</title>
        <authorList>
            <person name="Nishida H."/>
            <person name="Nagatsuka Y."/>
            <person name="Sugiyama J."/>
        </authorList>
    </citation>
    <scope>NUCLEOTIDE SEQUENCE [LARGE SCALE GENOMIC DNA]</scope>
    <source>
        <strain evidence="4">CBS 9802 / IAM 14324 / JCM 22182 / KY 12970</strain>
    </source>
</reference>
<evidence type="ECO:0008006" key="5">
    <source>
        <dbReference type="Google" id="ProtNLM"/>
    </source>
</evidence>
<evidence type="ECO:0000256" key="2">
    <source>
        <dbReference type="SAM" id="SignalP"/>
    </source>
</evidence>
<keyword evidence="4" id="KW-1185">Reference proteome</keyword>
<organism evidence="3 4">
    <name type="scientific">Mixia osmundae (strain CBS 9802 / IAM 14324 / JCM 22182 / KY 12970)</name>
    <dbReference type="NCBI Taxonomy" id="764103"/>
    <lineage>
        <taxon>Eukaryota</taxon>
        <taxon>Fungi</taxon>
        <taxon>Dikarya</taxon>
        <taxon>Basidiomycota</taxon>
        <taxon>Pucciniomycotina</taxon>
        <taxon>Mixiomycetes</taxon>
        <taxon>Mixiales</taxon>
        <taxon>Mixiaceae</taxon>
        <taxon>Mixia</taxon>
    </lineage>
</organism>
<gene>
    <name evidence="3" type="primary">Mo02292</name>
    <name evidence="3" type="ORF">E5Q_02292</name>
</gene>
<protein>
    <recommendedName>
        <fullName evidence="5">Cyanovirin-N domain-containing protein</fullName>
    </recommendedName>
</protein>
<dbReference type="RefSeq" id="XP_014570129.1">
    <property type="nucleotide sequence ID" value="XM_014714643.1"/>
</dbReference>
<feature type="compositionally biased region" description="Pro residues" evidence="1">
    <location>
        <begin position="138"/>
        <end position="151"/>
    </location>
</feature>
<dbReference type="AlphaFoldDB" id="G7DYH6"/>
<comment type="caution">
    <text evidence="3">The sequence shown here is derived from an EMBL/GenBank/DDBJ whole genome shotgun (WGS) entry which is preliminary data.</text>
</comment>
<feature type="chain" id="PRO_5009955635" description="Cyanovirin-N domain-containing protein" evidence="2">
    <location>
        <begin position="23"/>
        <end position="163"/>
    </location>
</feature>
<evidence type="ECO:0000256" key="1">
    <source>
        <dbReference type="SAM" id="MobiDB-lite"/>
    </source>
</evidence>
<dbReference type="HOGENOM" id="CLU_1627490_0_0_1"/>
<feature type="signal peptide" evidence="2">
    <location>
        <begin position="1"/>
        <end position="22"/>
    </location>
</feature>
<dbReference type="EMBL" id="BABT02000062">
    <property type="protein sequence ID" value="GAA95636.1"/>
    <property type="molecule type" value="Genomic_DNA"/>
</dbReference>
<proteinExistence type="predicted"/>
<evidence type="ECO:0000313" key="3">
    <source>
        <dbReference type="EMBL" id="GAA95636.1"/>
    </source>
</evidence>
<accession>G7DYH6</accession>
<dbReference type="Proteomes" id="UP000009131">
    <property type="component" value="Unassembled WGS sequence"/>
</dbReference>
<name>G7DYH6_MIXOS</name>